<dbReference type="Gene3D" id="1.25.40.20">
    <property type="entry name" value="Ankyrin repeat-containing domain"/>
    <property type="match status" value="2"/>
</dbReference>
<evidence type="ECO:0000256" key="2">
    <source>
        <dbReference type="ARBA" id="ARBA00023043"/>
    </source>
</evidence>
<keyword evidence="2 3" id="KW-0040">ANK repeat</keyword>
<proteinExistence type="predicted"/>
<dbReference type="PROSITE" id="PS50088">
    <property type="entry name" value="ANK_REPEAT"/>
    <property type="match status" value="3"/>
</dbReference>
<dbReference type="SMART" id="SM00248">
    <property type="entry name" value="ANK"/>
    <property type="match status" value="3"/>
</dbReference>
<keyword evidence="1" id="KW-0677">Repeat</keyword>
<dbReference type="InterPro" id="IPR002110">
    <property type="entry name" value="Ankyrin_rpt"/>
</dbReference>
<dbReference type="EMBL" id="KQ435919">
    <property type="protein sequence ID" value="KOX68707.1"/>
    <property type="molecule type" value="Genomic_DNA"/>
</dbReference>
<dbReference type="PANTHER" id="PTHR24171:SF11">
    <property type="entry name" value="26S PROTEASOME NON-ATPASE REGULATORY SUBUNIT 10"/>
    <property type="match status" value="1"/>
</dbReference>
<dbReference type="GO" id="GO:0085020">
    <property type="term" value="P:protein K6-linked ubiquitination"/>
    <property type="evidence" value="ECO:0007669"/>
    <property type="project" value="TreeGrafter"/>
</dbReference>
<feature type="repeat" description="ANK" evidence="3">
    <location>
        <begin position="127"/>
        <end position="159"/>
    </location>
</feature>
<dbReference type="InterPro" id="IPR036770">
    <property type="entry name" value="Ankyrin_rpt-contain_sf"/>
</dbReference>
<protein>
    <submittedName>
        <fullName evidence="4">26S proteasome non-ATPase regulatory subunit 10</fullName>
    </submittedName>
</protein>
<dbReference type="PRINTS" id="PR01415">
    <property type="entry name" value="ANKYRIN"/>
</dbReference>
<evidence type="ECO:0000313" key="4">
    <source>
        <dbReference type="EMBL" id="KOX68707.1"/>
    </source>
</evidence>
<organism evidence="4 5">
    <name type="scientific">Melipona quadrifasciata</name>
    <dbReference type="NCBI Taxonomy" id="166423"/>
    <lineage>
        <taxon>Eukaryota</taxon>
        <taxon>Metazoa</taxon>
        <taxon>Ecdysozoa</taxon>
        <taxon>Arthropoda</taxon>
        <taxon>Hexapoda</taxon>
        <taxon>Insecta</taxon>
        <taxon>Pterygota</taxon>
        <taxon>Neoptera</taxon>
        <taxon>Endopterygota</taxon>
        <taxon>Hymenoptera</taxon>
        <taxon>Apocrita</taxon>
        <taxon>Aculeata</taxon>
        <taxon>Apoidea</taxon>
        <taxon>Anthophila</taxon>
        <taxon>Apidae</taxon>
        <taxon>Melipona</taxon>
    </lineage>
</organism>
<dbReference type="GO" id="GO:0031436">
    <property type="term" value="C:BRCA1-BARD1 complex"/>
    <property type="evidence" value="ECO:0007669"/>
    <property type="project" value="TreeGrafter"/>
</dbReference>
<evidence type="ECO:0000256" key="1">
    <source>
        <dbReference type="ARBA" id="ARBA00022737"/>
    </source>
</evidence>
<dbReference type="Proteomes" id="UP000053105">
    <property type="component" value="Unassembled WGS sequence"/>
</dbReference>
<name>A0A0M8ZQ90_9HYME</name>
<feature type="repeat" description="ANK" evidence="3">
    <location>
        <begin position="35"/>
        <end position="67"/>
    </location>
</feature>
<feature type="repeat" description="ANK" evidence="3">
    <location>
        <begin position="92"/>
        <end position="124"/>
    </location>
</feature>
<dbReference type="STRING" id="166423.A0A0M8ZQ90"/>
<dbReference type="PROSITE" id="PS50297">
    <property type="entry name" value="ANK_REP_REGION"/>
    <property type="match status" value="3"/>
</dbReference>
<dbReference type="PANTHER" id="PTHR24171">
    <property type="entry name" value="ANKYRIN REPEAT DOMAIN-CONTAINING PROTEIN 39-RELATED"/>
    <property type="match status" value="1"/>
</dbReference>
<dbReference type="AlphaFoldDB" id="A0A0M8ZQ90"/>
<evidence type="ECO:0000256" key="3">
    <source>
        <dbReference type="PROSITE-ProRule" id="PRU00023"/>
    </source>
</evidence>
<dbReference type="Pfam" id="PF12796">
    <property type="entry name" value="Ank_2"/>
    <property type="match status" value="2"/>
</dbReference>
<dbReference type="GO" id="GO:0070531">
    <property type="term" value="C:BRCA1-A complex"/>
    <property type="evidence" value="ECO:0007669"/>
    <property type="project" value="TreeGrafter"/>
</dbReference>
<gene>
    <name evidence="4" type="ORF">WN51_07395</name>
</gene>
<keyword evidence="5" id="KW-1185">Reference proteome</keyword>
<keyword evidence="4" id="KW-0647">Proteasome</keyword>
<evidence type="ECO:0000313" key="5">
    <source>
        <dbReference type="Proteomes" id="UP000053105"/>
    </source>
</evidence>
<dbReference type="GO" id="GO:0000502">
    <property type="term" value="C:proteasome complex"/>
    <property type="evidence" value="ECO:0007669"/>
    <property type="project" value="UniProtKB-KW"/>
</dbReference>
<dbReference type="GO" id="GO:0004842">
    <property type="term" value="F:ubiquitin-protein transferase activity"/>
    <property type="evidence" value="ECO:0007669"/>
    <property type="project" value="TreeGrafter"/>
</dbReference>
<reference evidence="4 5" key="1">
    <citation type="submission" date="2015-07" db="EMBL/GenBank/DDBJ databases">
        <title>The genome of Melipona quadrifasciata.</title>
        <authorList>
            <person name="Pan H."/>
            <person name="Kapheim K."/>
        </authorList>
    </citation>
    <scope>NUCLEOTIDE SEQUENCE [LARGE SCALE GENOMIC DNA]</scope>
    <source>
        <strain evidence="4">0111107301</strain>
        <tissue evidence="4">Whole body</tissue>
    </source>
</reference>
<sequence>MSEHSIYDMAYCGKTTDVKNLLSENEKLKTAKDGNGRMLLHWAALGGHDDLVRFLLSLDVPVDPIDDTDMTPLILAASAGQKDANVNVTDNRGATPLHRAASKGNIAIVNLLIEYGRNLNIDSKDADGNSALHLACEENRVDEAKLLVENGASTTLMNKQKKTPLDLASPGLTQQLKEIKENFLNLEIPDEMVAYSTKNDETLQAIRHN</sequence>
<dbReference type="OrthoDB" id="1577640at2759"/>
<accession>A0A0M8ZQ90</accession>
<dbReference type="SUPFAM" id="SSF48403">
    <property type="entry name" value="Ankyrin repeat"/>
    <property type="match status" value="1"/>
</dbReference>